<dbReference type="HOGENOM" id="CLU_1364305_0_0_3"/>
<evidence type="ECO:0008006" key="3">
    <source>
        <dbReference type="Google" id="ProtNLM"/>
    </source>
</evidence>
<gene>
    <name evidence="1" type="ordered locus">PCC7424_2003</name>
</gene>
<dbReference type="OrthoDB" id="456652at2"/>
<proteinExistence type="predicted"/>
<dbReference type="KEGG" id="cyc:PCC7424_2003"/>
<dbReference type="RefSeq" id="WP_015954039.1">
    <property type="nucleotide sequence ID" value="NC_011729.1"/>
</dbReference>
<keyword evidence="2" id="KW-1185">Reference proteome</keyword>
<name>B7KEX7_GLOC7</name>
<dbReference type="Proteomes" id="UP000002384">
    <property type="component" value="Chromosome"/>
</dbReference>
<evidence type="ECO:0000313" key="2">
    <source>
        <dbReference type="Proteomes" id="UP000002384"/>
    </source>
</evidence>
<dbReference type="Pfam" id="PF07466">
    <property type="entry name" value="DUF1517"/>
    <property type="match status" value="1"/>
</dbReference>
<evidence type="ECO:0000313" key="1">
    <source>
        <dbReference type="EMBL" id="ACK70433.1"/>
    </source>
</evidence>
<reference evidence="2" key="1">
    <citation type="journal article" date="2011" name="MBio">
        <title>Novel metabolic attributes of the genus Cyanothece, comprising a group of unicellular nitrogen-fixing Cyanobacteria.</title>
        <authorList>
            <person name="Bandyopadhyay A."/>
            <person name="Elvitigala T."/>
            <person name="Welsh E."/>
            <person name="Stockel J."/>
            <person name="Liberton M."/>
            <person name="Min H."/>
            <person name="Sherman L.A."/>
            <person name="Pakrasi H.B."/>
        </authorList>
    </citation>
    <scope>NUCLEOTIDE SEQUENCE [LARGE SCALE GENOMIC DNA]</scope>
    <source>
        <strain evidence="2">PCC 7424</strain>
    </source>
</reference>
<dbReference type="STRING" id="65393.PCC7424_2003"/>
<organism evidence="1 2">
    <name type="scientific">Gloeothece citriformis (strain PCC 7424)</name>
    <name type="common">Cyanothece sp. (strain PCC 7424)</name>
    <dbReference type="NCBI Taxonomy" id="65393"/>
    <lineage>
        <taxon>Bacteria</taxon>
        <taxon>Bacillati</taxon>
        <taxon>Cyanobacteriota</taxon>
        <taxon>Cyanophyceae</taxon>
        <taxon>Oscillatoriophycideae</taxon>
        <taxon>Chroococcales</taxon>
        <taxon>Aphanothecaceae</taxon>
        <taxon>Gloeothece</taxon>
        <taxon>Gloeothece citriformis</taxon>
    </lineage>
</organism>
<dbReference type="eggNOG" id="COG4371">
    <property type="taxonomic scope" value="Bacteria"/>
</dbReference>
<sequence>MSSWRDRINKMTGKTRYVVCRLFIHLSGEEVAPLLGVLNQAAIDAVESDGDMEVLGEGLVNICQKLLDMKYYWRSAANEGDVFWKEEEAGDYVTELFTDSAQRYGSGTEINDPVGENEPLTLPITRNLVVMITVAFEGESPDLEANLADMEALEYGLKALINIHYGGQLRAIQVHFAPAQLGDELTNEQLLLNYPELVPL</sequence>
<dbReference type="InterPro" id="IPR010903">
    <property type="entry name" value="DUF1517"/>
</dbReference>
<accession>B7KEX7</accession>
<protein>
    <recommendedName>
        <fullName evidence="3">DUF1517 domain-containing protein</fullName>
    </recommendedName>
</protein>
<dbReference type="AlphaFoldDB" id="B7KEX7"/>
<dbReference type="EMBL" id="CP001291">
    <property type="protein sequence ID" value="ACK70433.1"/>
    <property type="molecule type" value="Genomic_DNA"/>
</dbReference>